<dbReference type="Proteomes" id="UP000593802">
    <property type="component" value="Chromosome"/>
</dbReference>
<evidence type="ECO:0000313" key="2">
    <source>
        <dbReference type="EMBL" id="BCJ87990.1"/>
    </source>
</evidence>
<dbReference type="InterPro" id="IPR029058">
    <property type="entry name" value="AB_hydrolase_fold"/>
</dbReference>
<evidence type="ECO:0000313" key="3">
    <source>
        <dbReference type="Proteomes" id="UP000593802"/>
    </source>
</evidence>
<dbReference type="SUPFAM" id="SSF53474">
    <property type="entry name" value="alpha/beta-Hydrolases"/>
    <property type="match status" value="1"/>
</dbReference>
<dbReference type="RefSeq" id="WP_200758555.1">
    <property type="nucleotide sequence ID" value="NZ_AP023366.1"/>
</dbReference>
<dbReference type="InterPro" id="IPR050266">
    <property type="entry name" value="AB_hydrolase_sf"/>
</dbReference>
<protein>
    <recommendedName>
        <fullName evidence="1">AB hydrolase-1 domain-containing protein</fullName>
    </recommendedName>
</protein>
<sequence>MHYVCEGSVGEGNGATVLLLHGWPGFSYDWRRIIPELSQSFRVIAPDFRGFGNSDKPNGDPAEFYTPQVLAKDLIALLDHLKIGPVIIVAHDIGSTVAQVMAREYPDRVQSLLLLNPPYPGIGDRRFLPSAQKEFWYQNFHNLPIAEQLVGYNRATVKIYLTYFYNHWTGRKDALREEELEVIIDMYAKPDAFAKSIYYYRARAGARKGEGN</sequence>
<feature type="domain" description="AB hydrolase-1" evidence="1">
    <location>
        <begin position="16"/>
        <end position="117"/>
    </location>
</feature>
<dbReference type="Pfam" id="PF00561">
    <property type="entry name" value="Abhydrolase_1"/>
    <property type="match status" value="1"/>
</dbReference>
<dbReference type="PRINTS" id="PR00111">
    <property type="entry name" value="ABHYDROLASE"/>
</dbReference>
<keyword evidence="3" id="KW-1185">Reference proteome</keyword>
<reference evidence="2 3" key="1">
    <citation type="submission" date="2020-08" db="EMBL/GenBank/DDBJ databases">
        <title>Complete Genome Sequence of Effusibacillus dendaii Strain skT53, Isolated from Farmland soil.</title>
        <authorList>
            <person name="Konishi T."/>
            <person name="Kawasaki H."/>
        </authorList>
    </citation>
    <scope>NUCLEOTIDE SEQUENCE [LARGE SCALE GENOMIC DNA]</scope>
    <source>
        <strain evidence="3">skT53</strain>
    </source>
</reference>
<dbReference type="PANTHER" id="PTHR43798:SF33">
    <property type="entry name" value="HYDROLASE, PUTATIVE (AFU_ORTHOLOGUE AFUA_2G14860)-RELATED"/>
    <property type="match status" value="1"/>
</dbReference>
<dbReference type="EMBL" id="AP023366">
    <property type="protein sequence ID" value="BCJ87990.1"/>
    <property type="molecule type" value="Genomic_DNA"/>
</dbReference>
<dbReference type="GO" id="GO:0016020">
    <property type="term" value="C:membrane"/>
    <property type="evidence" value="ECO:0007669"/>
    <property type="project" value="TreeGrafter"/>
</dbReference>
<dbReference type="AlphaFoldDB" id="A0A7I8DHA0"/>
<dbReference type="Gene3D" id="3.40.50.1820">
    <property type="entry name" value="alpha/beta hydrolase"/>
    <property type="match status" value="1"/>
</dbReference>
<gene>
    <name evidence="2" type="ORF">skT53_29750</name>
</gene>
<dbReference type="GO" id="GO:0047372">
    <property type="term" value="F:monoacylglycerol lipase activity"/>
    <property type="evidence" value="ECO:0007669"/>
    <property type="project" value="TreeGrafter"/>
</dbReference>
<evidence type="ECO:0000259" key="1">
    <source>
        <dbReference type="Pfam" id="PF00561"/>
    </source>
</evidence>
<dbReference type="InterPro" id="IPR000073">
    <property type="entry name" value="AB_hydrolase_1"/>
</dbReference>
<proteinExistence type="predicted"/>
<dbReference type="PANTHER" id="PTHR43798">
    <property type="entry name" value="MONOACYLGLYCEROL LIPASE"/>
    <property type="match status" value="1"/>
</dbReference>
<accession>A0A7I8DHA0</accession>
<dbReference type="KEGG" id="eff:skT53_29750"/>
<dbReference type="InterPro" id="IPR000639">
    <property type="entry name" value="Epox_hydrolase-like"/>
</dbReference>
<organism evidence="2 3">
    <name type="scientific">Effusibacillus dendaii</name>
    <dbReference type="NCBI Taxonomy" id="2743772"/>
    <lineage>
        <taxon>Bacteria</taxon>
        <taxon>Bacillati</taxon>
        <taxon>Bacillota</taxon>
        <taxon>Bacilli</taxon>
        <taxon>Bacillales</taxon>
        <taxon>Alicyclobacillaceae</taxon>
        <taxon>Effusibacillus</taxon>
    </lineage>
</organism>
<dbReference type="PRINTS" id="PR00412">
    <property type="entry name" value="EPOXHYDRLASE"/>
</dbReference>
<name>A0A7I8DHA0_9BACL</name>
<dbReference type="GO" id="GO:0046464">
    <property type="term" value="P:acylglycerol catabolic process"/>
    <property type="evidence" value="ECO:0007669"/>
    <property type="project" value="TreeGrafter"/>
</dbReference>